<evidence type="ECO:0000313" key="8">
    <source>
        <dbReference type="Proteomes" id="UP000553776"/>
    </source>
</evidence>
<feature type="transmembrane region" description="Helical" evidence="6">
    <location>
        <begin position="234"/>
        <end position="255"/>
    </location>
</feature>
<protein>
    <submittedName>
        <fullName evidence="7">Sporulation integral membrane protein YtvI</fullName>
    </submittedName>
</protein>
<name>A0A841TTY1_9BACL</name>
<proteinExistence type="inferred from homology"/>
<dbReference type="GO" id="GO:0016020">
    <property type="term" value="C:membrane"/>
    <property type="evidence" value="ECO:0007669"/>
    <property type="project" value="UniProtKB-SubCell"/>
</dbReference>
<dbReference type="InterPro" id="IPR014227">
    <property type="entry name" value="YtvI-like"/>
</dbReference>
<comment type="similarity">
    <text evidence="2">Belongs to the autoinducer-2 exporter (AI-2E) (TC 2.A.86) family.</text>
</comment>
<sequence length="345" mass="37368">MPLKSVLLMAFGLLFLYLLFTVGAPFLLALIAVIFLEPLTGFLMSRLKLNRLAASTISSVLFTVVLVGLMVLIGLKLIDELLGFWEHVPEYLNNANAYVKDLIDRADTSFAGSGDDNLPIKLESWVSSLTNALQGLAASVSGVIYGFAKGIPNFFIVLIVFLCAVFLFGYSLPTMKTSFLSLFEDKSRLQVEQIMINLRKSVFGFLRAQFILSLLTYVLSFLGLLIIGTGYPLAVALLIVVVDILPILGTGSVLVPWAAYSFVTGDAYTAIGLLLLFLVITVVRRVVEPKVLGDAVGIGALSALVSLYVGYELVGLVGVFLGPIVVIVFMAARKVGLLDFKIKLQ</sequence>
<feature type="transmembrane region" description="Helical" evidence="6">
    <location>
        <begin position="6"/>
        <end position="36"/>
    </location>
</feature>
<dbReference type="GO" id="GO:0055085">
    <property type="term" value="P:transmembrane transport"/>
    <property type="evidence" value="ECO:0007669"/>
    <property type="project" value="TreeGrafter"/>
</dbReference>
<keyword evidence="3 6" id="KW-0812">Transmembrane</keyword>
<dbReference type="InterPro" id="IPR002549">
    <property type="entry name" value="AI-2E-like"/>
</dbReference>
<keyword evidence="8" id="KW-1185">Reference proteome</keyword>
<reference evidence="7 8" key="1">
    <citation type="submission" date="2020-08" db="EMBL/GenBank/DDBJ databases">
        <title>Cohnella phylogeny.</title>
        <authorList>
            <person name="Dunlap C."/>
        </authorList>
    </citation>
    <scope>NUCLEOTIDE SEQUENCE [LARGE SCALE GENOMIC DNA]</scope>
    <source>
        <strain evidence="7 8">DSM 25239</strain>
    </source>
</reference>
<dbReference type="NCBIfam" id="TIGR02872">
    <property type="entry name" value="spore_ytvI"/>
    <property type="match status" value="1"/>
</dbReference>
<dbReference type="PANTHER" id="PTHR21716:SF68">
    <property type="entry name" value="TRANSPORT PROTEIN YTVI-RELATED"/>
    <property type="match status" value="1"/>
</dbReference>
<accession>A0A841TTY1</accession>
<feature type="transmembrane region" description="Helical" evidence="6">
    <location>
        <begin position="267"/>
        <end position="284"/>
    </location>
</feature>
<gene>
    <name evidence="7" type="primary">ytvI</name>
    <name evidence="7" type="ORF">H7B90_11110</name>
</gene>
<keyword evidence="5 6" id="KW-0472">Membrane</keyword>
<dbReference type="Pfam" id="PF01594">
    <property type="entry name" value="AI-2E_transport"/>
    <property type="match status" value="1"/>
</dbReference>
<comment type="caution">
    <text evidence="7">The sequence shown here is derived from an EMBL/GenBank/DDBJ whole genome shotgun (WGS) entry which is preliminary data.</text>
</comment>
<evidence type="ECO:0000256" key="4">
    <source>
        <dbReference type="ARBA" id="ARBA00022989"/>
    </source>
</evidence>
<evidence type="ECO:0000256" key="2">
    <source>
        <dbReference type="ARBA" id="ARBA00009773"/>
    </source>
</evidence>
<keyword evidence="4 6" id="KW-1133">Transmembrane helix</keyword>
<comment type="subcellular location">
    <subcellularLocation>
        <location evidence="1">Membrane</location>
        <topology evidence="1">Multi-pass membrane protein</topology>
    </subcellularLocation>
</comment>
<evidence type="ECO:0000256" key="1">
    <source>
        <dbReference type="ARBA" id="ARBA00004141"/>
    </source>
</evidence>
<evidence type="ECO:0000256" key="6">
    <source>
        <dbReference type="SAM" id="Phobius"/>
    </source>
</evidence>
<dbReference type="AlphaFoldDB" id="A0A841TTY1"/>
<dbReference type="PANTHER" id="PTHR21716">
    <property type="entry name" value="TRANSMEMBRANE PROTEIN"/>
    <property type="match status" value="1"/>
</dbReference>
<feature type="transmembrane region" description="Helical" evidence="6">
    <location>
        <begin position="208"/>
        <end position="227"/>
    </location>
</feature>
<organism evidence="7 8">
    <name type="scientific">Cohnella xylanilytica</name>
    <dbReference type="NCBI Taxonomy" id="557555"/>
    <lineage>
        <taxon>Bacteria</taxon>
        <taxon>Bacillati</taxon>
        <taxon>Bacillota</taxon>
        <taxon>Bacilli</taxon>
        <taxon>Bacillales</taxon>
        <taxon>Paenibacillaceae</taxon>
        <taxon>Cohnella</taxon>
    </lineage>
</organism>
<feature type="transmembrane region" description="Helical" evidence="6">
    <location>
        <begin position="57"/>
        <end position="78"/>
    </location>
</feature>
<dbReference type="Proteomes" id="UP000553776">
    <property type="component" value="Unassembled WGS sequence"/>
</dbReference>
<feature type="transmembrane region" description="Helical" evidence="6">
    <location>
        <begin position="315"/>
        <end position="332"/>
    </location>
</feature>
<dbReference type="RefSeq" id="WP_185135942.1">
    <property type="nucleotide sequence ID" value="NZ_BORM01000027.1"/>
</dbReference>
<feature type="transmembrane region" description="Helical" evidence="6">
    <location>
        <begin position="154"/>
        <end position="172"/>
    </location>
</feature>
<evidence type="ECO:0000313" key="7">
    <source>
        <dbReference type="EMBL" id="MBB6691947.1"/>
    </source>
</evidence>
<evidence type="ECO:0000256" key="5">
    <source>
        <dbReference type="ARBA" id="ARBA00023136"/>
    </source>
</evidence>
<dbReference type="EMBL" id="JACJVR010000043">
    <property type="protein sequence ID" value="MBB6691947.1"/>
    <property type="molecule type" value="Genomic_DNA"/>
</dbReference>
<evidence type="ECO:0000256" key="3">
    <source>
        <dbReference type="ARBA" id="ARBA00022692"/>
    </source>
</evidence>